<feature type="transmembrane region" description="Helical" evidence="1">
    <location>
        <begin position="59"/>
        <end position="77"/>
    </location>
</feature>
<name>A0A075LUJ8_9EURY</name>
<dbReference type="KEGG" id="ppac:PAP_08330"/>
<gene>
    <name evidence="2" type="ORF">PAP_08330</name>
</gene>
<evidence type="ECO:0008006" key="4">
    <source>
        <dbReference type="Google" id="ProtNLM"/>
    </source>
</evidence>
<feature type="transmembrane region" description="Helical" evidence="1">
    <location>
        <begin position="89"/>
        <end position="105"/>
    </location>
</feature>
<evidence type="ECO:0000313" key="3">
    <source>
        <dbReference type="Proteomes" id="UP000027981"/>
    </source>
</evidence>
<reference evidence="3" key="1">
    <citation type="submission" date="2013-06" db="EMBL/GenBank/DDBJ databases">
        <title>Complete Genome Sequence of Hyperthermophilic Palaeococcus pacificus DY20341T, Isolated from a Deep-Sea Hydrothermal Sediments.</title>
        <authorList>
            <person name="Zeng X."/>
            <person name="Shao Z."/>
        </authorList>
    </citation>
    <scope>NUCLEOTIDE SEQUENCE [LARGE SCALE GENOMIC DNA]</scope>
    <source>
        <strain evidence="3">DY20341</strain>
    </source>
</reference>
<keyword evidence="3" id="KW-1185">Reference proteome</keyword>
<feature type="transmembrane region" description="Helical" evidence="1">
    <location>
        <begin position="15"/>
        <end position="39"/>
    </location>
</feature>
<organism evidence="2 3">
    <name type="scientific">Palaeococcus pacificus DY20341</name>
    <dbReference type="NCBI Taxonomy" id="1343739"/>
    <lineage>
        <taxon>Archaea</taxon>
        <taxon>Methanobacteriati</taxon>
        <taxon>Methanobacteriota</taxon>
        <taxon>Thermococci</taxon>
        <taxon>Thermococcales</taxon>
        <taxon>Thermococcaceae</taxon>
        <taxon>Palaeococcus</taxon>
    </lineage>
</organism>
<keyword evidence="1" id="KW-0472">Membrane</keyword>
<dbReference type="Pfam" id="PF06195">
    <property type="entry name" value="DUF996"/>
    <property type="match status" value="1"/>
</dbReference>
<dbReference type="GeneID" id="24842768"/>
<dbReference type="STRING" id="1343739.PAP_08330"/>
<accession>A0A075LUJ8</accession>
<keyword evidence="1" id="KW-1133">Transmembrane helix</keyword>
<dbReference type="InterPro" id="IPR010397">
    <property type="entry name" value="DUF996"/>
</dbReference>
<dbReference type="OrthoDB" id="86307at2157"/>
<evidence type="ECO:0000256" key="1">
    <source>
        <dbReference type="SAM" id="Phobius"/>
    </source>
</evidence>
<dbReference type="AlphaFoldDB" id="A0A075LUJ8"/>
<feature type="transmembrane region" description="Helical" evidence="1">
    <location>
        <begin position="128"/>
        <end position="152"/>
    </location>
</feature>
<keyword evidence="1" id="KW-0812">Transmembrane</keyword>
<protein>
    <recommendedName>
        <fullName evidence="4">DUF996 domain-containing protein</fullName>
    </recommendedName>
</protein>
<proteinExistence type="predicted"/>
<evidence type="ECO:0000313" key="2">
    <source>
        <dbReference type="EMBL" id="AIF70054.1"/>
    </source>
</evidence>
<dbReference type="Proteomes" id="UP000027981">
    <property type="component" value="Chromosome"/>
</dbReference>
<dbReference type="eggNOG" id="arCOG01644">
    <property type="taxonomic scope" value="Archaea"/>
</dbReference>
<dbReference type="RefSeq" id="WP_048165546.1">
    <property type="nucleotide sequence ID" value="NZ_CP006019.1"/>
</dbReference>
<dbReference type="EMBL" id="CP006019">
    <property type="protein sequence ID" value="AIF70054.1"/>
    <property type="molecule type" value="Genomic_DNA"/>
</dbReference>
<dbReference type="HOGENOM" id="CLU_105758_1_0_2"/>
<reference evidence="2 3" key="2">
    <citation type="journal article" date="2015" name="Genome Announc.">
        <title>Complete Genome Sequence of Hyperthermophilic Piezophilic Archaeon Palaeococcus pacificus DY20341T, Isolated from Deep-Sea Hydrothermal Sediments.</title>
        <authorList>
            <person name="Zeng X."/>
            <person name="Jebbar M."/>
            <person name="Shao Z."/>
        </authorList>
    </citation>
    <scope>NUCLEOTIDE SEQUENCE [LARGE SCALE GENOMIC DNA]</scope>
    <source>
        <strain evidence="2 3">DY20341</strain>
    </source>
</reference>
<sequence>MPYVREARERGKWGAMLMLIGILTPTIGGLLQFIGFILLLLTVRDISHVANDIRPYKNFIYSTIIGIGGIASFIALLKLRDDFSTGETLIFLLFLWGLFVATVYFEKETWIGIYKITRTGEFYDAAKWLWYGVLTLPILIGGILALIGRIHLIFAFSRMPIKIESEEEG</sequence>